<comment type="caution">
    <text evidence="2">The sequence shown here is derived from an EMBL/GenBank/DDBJ whole genome shotgun (WGS) entry which is preliminary data.</text>
</comment>
<proteinExistence type="predicted"/>
<feature type="region of interest" description="Disordered" evidence="1">
    <location>
        <begin position="111"/>
        <end position="148"/>
    </location>
</feature>
<keyword evidence="3" id="KW-1185">Reference proteome</keyword>
<evidence type="ECO:0000313" key="3">
    <source>
        <dbReference type="Proteomes" id="UP000187609"/>
    </source>
</evidence>
<protein>
    <submittedName>
        <fullName evidence="2">Uncharacterized protein</fullName>
    </submittedName>
</protein>
<dbReference type="STRING" id="49451.A0A1J6KE86"/>
<feature type="compositionally biased region" description="Basic residues" evidence="1">
    <location>
        <begin position="134"/>
        <end position="146"/>
    </location>
</feature>
<dbReference type="PANTHER" id="PTHR33144:SF35">
    <property type="entry name" value="TRANSPOSASE, PTTA_EN_SPM, PLANT-RELATED"/>
    <property type="match status" value="1"/>
</dbReference>
<evidence type="ECO:0000313" key="2">
    <source>
        <dbReference type="EMBL" id="OIT27012.1"/>
    </source>
</evidence>
<evidence type="ECO:0000256" key="1">
    <source>
        <dbReference type="SAM" id="MobiDB-lite"/>
    </source>
</evidence>
<name>A0A1J6KE86_NICAT</name>
<dbReference type="PANTHER" id="PTHR33144">
    <property type="entry name" value="OS10G0409366 PROTEIN-RELATED"/>
    <property type="match status" value="1"/>
</dbReference>
<reference evidence="2" key="1">
    <citation type="submission" date="2016-11" db="EMBL/GenBank/DDBJ databases">
        <title>The genome of Nicotiana attenuata.</title>
        <authorList>
            <person name="Xu S."/>
            <person name="Brockmoeller T."/>
            <person name="Gaquerel E."/>
            <person name="Navarro A."/>
            <person name="Kuhl H."/>
            <person name="Gase K."/>
            <person name="Ling Z."/>
            <person name="Zhou W."/>
            <person name="Kreitzer C."/>
            <person name="Stanke M."/>
            <person name="Tang H."/>
            <person name="Lyons E."/>
            <person name="Pandey P."/>
            <person name="Pandey S.P."/>
            <person name="Timmermann B."/>
            <person name="Baldwin I.T."/>
        </authorList>
    </citation>
    <scope>NUCLEOTIDE SEQUENCE [LARGE SCALE GENOMIC DNA]</scope>
    <source>
        <strain evidence="2">UT</strain>
    </source>
</reference>
<gene>
    <name evidence="2" type="ORF">A4A49_24548</name>
</gene>
<dbReference type="Proteomes" id="UP000187609">
    <property type="component" value="Unassembled WGS sequence"/>
</dbReference>
<organism evidence="2 3">
    <name type="scientific">Nicotiana attenuata</name>
    <name type="common">Coyote tobacco</name>
    <dbReference type="NCBI Taxonomy" id="49451"/>
    <lineage>
        <taxon>Eukaryota</taxon>
        <taxon>Viridiplantae</taxon>
        <taxon>Streptophyta</taxon>
        <taxon>Embryophyta</taxon>
        <taxon>Tracheophyta</taxon>
        <taxon>Spermatophyta</taxon>
        <taxon>Magnoliopsida</taxon>
        <taxon>eudicotyledons</taxon>
        <taxon>Gunneridae</taxon>
        <taxon>Pentapetalae</taxon>
        <taxon>asterids</taxon>
        <taxon>lamiids</taxon>
        <taxon>Solanales</taxon>
        <taxon>Solanaceae</taxon>
        <taxon>Nicotianoideae</taxon>
        <taxon>Nicotianeae</taxon>
        <taxon>Nicotiana</taxon>
    </lineage>
</organism>
<accession>A0A1J6KE86</accession>
<dbReference type="Gramene" id="OIT27012">
    <property type="protein sequence ID" value="OIT27012"/>
    <property type="gene ID" value="A4A49_24548"/>
</dbReference>
<dbReference type="AlphaFoldDB" id="A0A1J6KE86"/>
<dbReference type="EMBL" id="MJEQ01002563">
    <property type="protein sequence ID" value="OIT27012.1"/>
    <property type="molecule type" value="Genomic_DNA"/>
</dbReference>
<sequence length="282" mass="32182">MEVVEFSGVAAKRVKLLAYLIKKEGINTSKKDLSNIIEENLPQYPGVVAHVQTRSTTAAKYVVPAKQSNKEHPNIIEENMLLPKYSGVAAHVQTRSTTPATQVIDEQVEEQVQLDSTTPTVDEQSEEQGPSIQPRKRDRTKMKNVHGRQEPKVILLNHLNQPVGPSDKVVTEFGSFLGTLARNATLCPLDILDWRKMDTKEDIWEYTKDKYDIPEAGKKYTLESVQAAWKKHKSRLKKDHFYSYHNDEARLQNIPEDVPASQFKELLRYWNSEKLQVGNTCK</sequence>
<feature type="compositionally biased region" description="Polar residues" evidence="1">
    <location>
        <begin position="114"/>
        <end position="131"/>
    </location>
</feature>